<protein>
    <submittedName>
        <fullName evidence="1">Uncharacterized protein</fullName>
    </submittedName>
</protein>
<organism evidence="1">
    <name type="scientific">Harvfovirus sp</name>
    <dbReference type="NCBI Taxonomy" id="2487768"/>
    <lineage>
        <taxon>Viruses</taxon>
        <taxon>Varidnaviria</taxon>
        <taxon>Bamfordvirae</taxon>
        <taxon>Nucleocytoviricota</taxon>
        <taxon>Megaviricetes</taxon>
        <taxon>Imitervirales</taxon>
        <taxon>Mimiviridae</taxon>
        <taxon>Klosneuvirinae</taxon>
    </lineage>
</organism>
<evidence type="ECO:0000313" key="1">
    <source>
        <dbReference type="EMBL" id="AYV80577.1"/>
    </source>
</evidence>
<gene>
    <name evidence="1" type="ORF">Harvfovirus3_22</name>
</gene>
<reference evidence="1" key="1">
    <citation type="submission" date="2018-10" db="EMBL/GenBank/DDBJ databases">
        <title>Hidden diversity of soil giant viruses.</title>
        <authorList>
            <person name="Schulz F."/>
            <person name="Alteio L."/>
            <person name="Goudeau D."/>
            <person name="Ryan E.M."/>
            <person name="Malmstrom R.R."/>
            <person name="Blanchard J."/>
            <person name="Woyke T."/>
        </authorList>
    </citation>
    <scope>NUCLEOTIDE SEQUENCE</scope>
    <source>
        <strain evidence="1">HAV1</strain>
    </source>
</reference>
<proteinExistence type="predicted"/>
<sequence>MNYLHKYLKYKNKYFHLKIQRGGLWMPPVVDKYNLDRKFFLNDEQMKNATDDVQKIKDTIEWIEPFLDESLYDKIFAVMIYVEGGYLRESQYFLFLKNTEDVFYSIANFSGEYVINLSLGPFARLKSPIILTNNINLPTKKTINEVANSTLLGDSRRGTPGTFKIIETTDTVREYFRKKNITLTKDEYADEFPSFLPYDEARMPLTEYLMRIKKMENSLLNAIKGSLAIKINSLTHIPIPVGHLIIDYASI</sequence>
<dbReference type="EMBL" id="MK072245">
    <property type="protein sequence ID" value="AYV80577.1"/>
    <property type="molecule type" value="Genomic_DNA"/>
</dbReference>
<name>A0A3G5A068_9VIRU</name>
<accession>A0A3G5A068</accession>